<dbReference type="InterPro" id="IPR039421">
    <property type="entry name" value="Type_1_exporter"/>
</dbReference>
<dbReference type="SUPFAM" id="SSF52540">
    <property type="entry name" value="P-loop containing nucleoside triphosphate hydrolases"/>
    <property type="match status" value="1"/>
</dbReference>
<dbReference type="PANTHER" id="PTHR43394:SF1">
    <property type="entry name" value="ATP-BINDING CASSETTE SUB-FAMILY B MEMBER 10, MITOCHONDRIAL"/>
    <property type="match status" value="1"/>
</dbReference>
<evidence type="ECO:0000313" key="2">
    <source>
        <dbReference type="Proteomes" id="UP001589854"/>
    </source>
</evidence>
<proteinExistence type="predicted"/>
<organism evidence="1 2">
    <name type="scientific">Metabacillus herbersteinensis</name>
    <dbReference type="NCBI Taxonomy" id="283816"/>
    <lineage>
        <taxon>Bacteria</taxon>
        <taxon>Bacillati</taxon>
        <taxon>Bacillota</taxon>
        <taxon>Bacilli</taxon>
        <taxon>Bacillales</taxon>
        <taxon>Bacillaceae</taxon>
        <taxon>Metabacillus</taxon>
    </lineage>
</organism>
<dbReference type="Gene3D" id="3.40.50.300">
    <property type="entry name" value="P-loop containing nucleotide triphosphate hydrolases"/>
    <property type="match status" value="1"/>
</dbReference>
<keyword evidence="2" id="KW-1185">Reference proteome</keyword>
<protein>
    <recommendedName>
        <fullName evidence="3">ABC transporter ATP-binding protein</fullName>
    </recommendedName>
</protein>
<sequence>MLDEATSSLDSQSEVVVQEALKNLMKGRTTLVIAHRLSTIVDADQIIFLEKGKVTGIGTHEELFQTHAIYRDFAKQQLILQGQSTST</sequence>
<evidence type="ECO:0008006" key="3">
    <source>
        <dbReference type="Google" id="ProtNLM"/>
    </source>
</evidence>
<dbReference type="PANTHER" id="PTHR43394">
    <property type="entry name" value="ATP-DEPENDENT PERMEASE MDL1, MITOCHONDRIAL"/>
    <property type="match status" value="1"/>
</dbReference>
<comment type="caution">
    <text evidence="1">The sequence shown here is derived from an EMBL/GenBank/DDBJ whole genome shotgun (WGS) entry which is preliminary data.</text>
</comment>
<evidence type="ECO:0000313" key="1">
    <source>
        <dbReference type="EMBL" id="MFC0273424.1"/>
    </source>
</evidence>
<accession>A0ABV6GIB7</accession>
<dbReference type="EMBL" id="JBHLVO010000020">
    <property type="protein sequence ID" value="MFC0273424.1"/>
    <property type="molecule type" value="Genomic_DNA"/>
</dbReference>
<reference evidence="1 2" key="1">
    <citation type="submission" date="2024-09" db="EMBL/GenBank/DDBJ databases">
        <authorList>
            <person name="Sun Q."/>
            <person name="Mori K."/>
        </authorList>
    </citation>
    <scope>NUCLEOTIDE SEQUENCE [LARGE SCALE GENOMIC DNA]</scope>
    <source>
        <strain evidence="1 2">CCM 7228</strain>
    </source>
</reference>
<dbReference type="Proteomes" id="UP001589854">
    <property type="component" value="Unassembled WGS sequence"/>
</dbReference>
<name>A0ABV6GIB7_9BACI</name>
<dbReference type="InterPro" id="IPR027417">
    <property type="entry name" value="P-loop_NTPase"/>
</dbReference>
<dbReference type="RefSeq" id="WP_378936702.1">
    <property type="nucleotide sequence ID" value="NZ_JBHLVO010000020.1"/>
</dbReference>
<gene>
    <name evidence="1" type="ORF">ACFFIX_18650</name>
</gene>